<evidence type="ECO:0000256" key="2">
    <source>
        <dbReference type="ARBA" id="ARBA00010621"/>
    </source>
</evidence>
<keyword evidence="5 17" id="KW-1003">Cell membrane</keyword>
<feature type="transmembrane region" description="Helical" evidence="17">
    <location>
        <begin position="45"/>
        <end position="63"/>
    </location>
</feature>
<sequence length="280" mass="31418">MAFIEALKYLFLGIVQGVTEVLPISSSGHVEISRYILKIDFADNILFLIIVNTGSLFTFIFLYRERLLRLITSFFVYIFNKAKRDSVKSDFVYILKIIVAIIPAGLVGLILEDTINDILSTHGLLLVGIGLLLTATVLYYITREEPFDSKRKNLSWTDIVLMGLAQSVALIPGVSRSGMTSSAALKRGNSVESALDFSFIIYIPVSIGSILLMFIDIFRGEKVVYENNQIFLYLLAFLGAMIATYIAYNLIFNIFKSGKIKYFSYYCFGASAFAILLYIL</sequence>
<evidence type="ECO:0000256" key="8">
    <source>
        <dbReference type="ARBA" id="ARBA00022960"/>
    </source>
</evidence>
<dbReference type="GO" id="GO:0046677">
    <property type="term" value="P:response to antibiotic"/>
    <property type="evidence" value="ECO:0007669"/>
    <property type="project" value="UniProtKB-UniRule"/>
</dbReference>
<keyword evidence="12 17" id="KW-0046">Antibiotic resistance</keyword>
<evidence type="ECO:0000256" key="7">
    <source>
        <dbReference type="ARBA" id="ARBA00022801"/>
    </source>
</evidence>
<keyword evidence="19" id="KW-1185">Reference proteome</keyword>
<dbReference type="Pfam" id="PF02673">
    <property type="entry name" value="BacA"/>
    <property type="match status" value="1"/>
</dbReference>
<feature type="transmembrane region" description="Helical" evidence="17">
    <location>
        <begin position="7"/>
        <end position="25"/>
    </location>
</feature>
<evidence type="ECO:0000256" key="17">
    <source>
        <dbReference type="HAMAP-Rule" id="MF_01006"/>
    </source>
</evidence>
<evidence type="ECO:0000256" key="9">
    <source>
        <dbReference type="ARBA" id="ARBA00022984"/>
    </source>
</evidence>
<feature type="transmembrane region" description="Helical" evidence="17">
    <location>
        <begin position="123"/>
        <end position="142"/>
    </location>
</feature>
<dbReference type="Proteomes" id="UP000512167">
    <property type="component" value="Chromosome"/>
</dbReference>
<dbReference type="KEGG" id="tbk:HF295_07490"/>
<feature type="transmembrane region" description="Helical" evidence="17">
    <location>
        <begin position="154"/>
        <end position="174"/>
    </location>
</feature>
<evidence type="ECO:0000256" key="4">
    <source>
        <dbReference type="ARBA" id="ARBA00021581"/>
    </source>
</evidence>
<keyword evidence="10 17" id="KW-1133">Transmembrane helix</keyword>
<evidence type="ECO:0000256" key="11">
    <source>
        <dbReference type="ARBA" id="ARBA00023136"/>
    </source>
</evidence>
<evidence type="ECO:0000256" key="14">
    <source>
        <dbReference type="ARBA" id="ARBA00032707"/>
    </source>
</evidence>
<dbReference type="AlphaFoldDB" id="A0A7L6N624"/>
<evidence type="ECO:0000256" key="16">
    <source>
        <dbReference type="ARBA" id="ARBA00047594"/>
    </source>
</evidence>
<evidence type="ECO:0000256" key="6">
    <source>
        <dbReference type="ARBA" id="ARBA00022692"/>
    </source>
</evidence>
<comment type="subcellular location">
    <subcellularLocation>
        <location evidence="1 17">Cell membrane</location>
        <topology evidence="1 17">Multi-pass membrane protein</topology>
    </subcellularLocation>
</comment>
<proteinExistence type="inferred from homology"/>
<evidence type="ECO:0000256" key="3">
    <source>
        <dbReference type="ARBA" id="ARBA00012374"/>
    </source>
</evidence>
<dbReference type="EMBL" id="CP051151">
    <property type="protein sequence ID" value="QLY40698.1"/>
    <property type="molecule type" value="Genomic_DNA"/>
</dbReference>
<evidence type="ECO:0000256" key="13">
    <source>
        <dbReference type="ARBA" id="ARBA00023316"/>
    </source>
</evidence>
<comment type="similarity">
    <text evidence="2 17">Belongs to the UppP family.</text>
</comment>
<dbReference type="PANTHER" id="PTHR30622">
    <property type="entry name" value="UNDECAPRENYL-DIPHOSPHATASE"/>
    <property type="match status" value="1"/>
</dbReference>
<evidence type="ECO:0000256" key="12">
    <source>
        <dbReference type="ARBA" id="ARBA00023251"/>
    </source>
</evidence>
<dbReference type="GO" id="GO:0071555">
    <property type="term" value="P:cell wall organization"/>
    <property type="evidence" value="ECO:0007669"/>
    <property type="project" value="UniProtKB-KW"/>
</dbReference>
<protein>
    <recommendedName>
        <fullName evidence="4 17">Undecaprenyl-diphosphatase</fullName>
        <ecNumber evidence="3 17">3.6.1.27</ecNumber>
    </recommendedName>
    <alternativeName>
        <fullName evidence="15 17">Bacitracin resistance protein</fullName>
    </alternativeName>
    <alternativeName>
        <fullName evidence="14 17">Undecaprenyl pyrophosphate phosphatase</fullName>
    </alternativeName>
</protein>
<keyword evidence="7 17" id="KW-0378">Hydrolase</keyword>
<keyword evidence="6 17" id="KW-0812">Transmembrane</keyword>
<accession>A0A7L6N624</accession>
<comment type="function">
    <text evidence="17">Catalyzes the dephosphorylation of undecaprenyl diphosphate (UPP). Confers resistance to bacitracin.</text>
</comment>
<feature type="transmembrane region" description="Helical" evidence="17">
    <location>
        <begin position="91"/>
        <end position="111"/>
    </location>
</feature>
<evidence type="ECO:0000256" key="10">
    <source>
        <dbReference type="ARBA" id="ARBA00022989"/>
    </source>
</evidence>
<name>A0A7L6N624_9MOLU</name>
<keyword evidence="13 17" id="KW-0961">Cell wall biogenesis/degradation</keyword>
<dbReference type="GO" id="GO:0008360">
    <property type="term" value="P:regulation of cell shape"/>
    <property type="evidence" value="ECO:0007669"/>
    <property type="project" value="UniProtKB-KW"/>
</dbReference>
<dbReference type="PANTHER" id="PTHR30622:SF2">
    <property type="entry name" value="UNDECAPRENYL-DIPHOSPHATASE"/>
    <property type="match status" value="1"/>
</dbReference>
<dbReference type="EC" id="3.6.1.27" evidence="3 17"/>
<evidence type="ECO:0000313" key="18">
    <source>
        <dbReference type="EMBL" id="QLY40698.1"/>
    </source>
</evidence>
<evidence type="ECO:0000256" key="1">
    <source>
        <dbReference type="ARBA" id="ARBA00004651"/>
    </source>
</evidence>
<feature type="transmembrane region" description="Helical" evidence="17">
    <location>
        <begin position="230"/>
        <end position="251"/>
    </location>
</feature>
<feature type="transmembrane region" description="Helical" evidence="17">
    <location>
        <begin position="263"/>
        <end position="279"/>
    </location>
</feature>
<reference evidence="18 19" key="1">
    <citation type="submission" date="2020-04" db="EMBL/GenBank/DDBJ databases">
        <authorList>
            <person name="Zheng R.K."/>
            <person name="Sun C.M."/>
        </authorList>
    </citation>
    <scope>NUCLEOTIDE SEQUENCE [LARGE SCALE GENOMIC DNA]</scope>
    <source>
        <strain evidence="19">zrk29</strain>
    </source>
</reference>
<gene>
    <name evidence="17" type="primary">uppP</name>
    <name evidence="18" type="ORF">HF295_07490</name>
</gene>
<evidence type="ECO:0000256" key="15">
    <source>
        <dbReference type="ARBA" id="ARBA00032932"/>
    </source>
</evidence>
<keyword evidence="8 17" id="KW-0133">Cell shape</keyword>
<dbReference type="GO" id="GO:0009252">
    <property type="term" value="P:peptidoglycan biosynthetic process"/>
    <property type="evidence" value="ECO:0007669"/>
    <property type="project" value="UniProtKB-KW"/>
</dbReference>
<comment type="catalytic activity">
    <reaction evidence="16 17">
        <text>di-trans,octa-cis-undecaprenyl diphosphate + H2O = di-trans,octa-cis-undecaprenyl phosphate + phosphate + H(+)</text>
        <dbReference type="Rhea" id="RHEA:28094"/>
        <dbReference type="ChEBI" id="CHEBI:15377"/>
        <dbReference type="ChEBI" id="CHEBI:15378"/>
        <dbReference type="ChEBI" id="CHEBI:43474"/>
        <dbReference type="ChEBI" id="CHEBI:58405"/>
        <dbReference type="ChEBI" id="CHEBI:60392"/>
        <dbReference type="EC" id="3.6.1.27"/>
    </reaction>
</comment>
<dbReference type="RefSeq" id="WP_312031546.1">
    <property type="nucleotide sequence ID" value="NZ_CP051151.1"/>
</dbReference>
<dbReference type="GO" id="GO:0050380">
    <property type="term" value="F:undecaprenyl-diphosphatase activity"/>
    <property type="evidence" value="ECO:0007669"/>
    <property type="project" value="UniProtKB-UniRule"/>
</dbReference>
<keyword evidence="11 17" id="KW-0472">Membrane</keyword>
<feature type="transmembrane region" description="Helical" evidence="17">
    <location>
        <begin position="194"/>
        <end position="218"/>
    </location>
</feature>
<evidence type="ECO:0000313" key="19">
    <source>
        <dbReference type="Proteomes" id="UP000512167"/>
    </source>
</evidence>
<organism evidence="18 19">
    <name type="scientific">Hujiaoplasma nucleasis</name>
    <dbReference type="NCBI Taxonomy" id="2725268"/>
    <lineage>
        <taxon>Bacteria</taxon>
        <taxon>Bacillati</taxon>
        <taxon>Mycoplasmatota</taxon>
        <taxon>Mollicutes</taxon>
        <taxon>Candidatus Izemoplasmatales</taxon>
        <taxon>Hujiaoplasmataceae</taxon>
        <taxon>Hujiaoplasma</taxon>
    </lineage>
</organism>
<dbReference type="HAMAP" id="MF_01006">
    <property type="entry name" value="Undec_diphosphatase"/>
    <property type="match status" value="1"/>
</dbReference>
<comment type="miscellaneous">
    <text evidence="17">Bacitracin is thought to be involved in the inhibition of peptidoglycan synthesis by sequestering undecaprenyl diphosphate, thereby reducing the pool of lipid carrier available.</text>
</comment>
<dbReference type="GO" id="GO:0005886">
    <property type="term" value="C:plasma membrane"/>
    <property type="evidence" value="ECO:0007669"/>
    <property type="project" value="UniProtKB-SubCell"/>
</dbReference>
<evidence type="ECO:0000256" key="5">
    <source>
        <dbReference type="ARBA" id="ARBA00022475"/>
    </source>
</evidence>
<keyword evidence="9 17" id="KW-0573">Peptidoglycan synthesis</keyword>
<dbReference type="InterPro" id="IPR003824">
    <property type="entry name" value="UppP"/>
</dbReference>